<feature type="region of interest" description="Disordered" evidence="1">
    <location>
        <begin position="407"/>
        <end position="431"/>
    </location>
</feature>
<dbReference type="RefSeq" id="WP_155190659.1">
    <property type="nucleotide sequence ID" value="NZ_BAAAEA010000003.1"/>
</dbReference>
<evidence type="ECO:0000256" key="2">
    <source>
        <dbReference type="SAM" id="SignalP"/>
    </source>
</evidence>
<name>A0ABY1NUC6_9HYPH</name>
<comment type="caution">
    <text evidence="3">The sequence shown here is derived from an EMBL/GenBank/DDBJ whole genome shotgun (WGS) entry which is preliminary data.</text>
</comment>
<accession>A0ABY1NUC6</accession>
<sequence length="445" mass="47679">MRLRFNAKSTVCIAFAYMSAALALAGAPAHAASCSALQSELRQLEKSAGKASPAAQKWLTAKRQQSAAIKAAERDARHFDCPSAGGAKCDSLSDKISRMRNNLAAIERQIAKSGGSSGSGKRLRQVRAAIAKQNCNSSGTTRQAESGPDGSQTSPRSLLARLFNPQPRVELAAADPQEQTAVRKRRSAGAASSKVRLPSGGTFRTLCVRTCDGYFFPVSFSTGKSQFANDAARCSEICPASNTELYVYRNPGGDQADMMSLAGSLYTEQPFAYRYKSEFVEGCSCRLPRQTGSQSRWTEVSGSASGSNRIFFTDISQGLPRRSLQLSRGRTVGAENDTSSPLARAPLMRDQLPAYADPDTLINLEKGFKASARLEPVMLRLTPASAQVADASSGGLPLLGNRYGKNREEEVAGSPVFKSDDPGFRPAPDRDIPVRVVGPEFFVAQ</sequence>
<feature type="region of interest" description="Disordered" evidence="1">
    <location>
        <begin position="131"/>
        <end position="156"/>
    </location>
</feature>
<feature type="signal peptide" evidence="2">
    <location>
        <begin position="1"/>
        <end position="31"/>
    </location>
</feature>
<evidence type="ECO:0000256" key="1">
    <source>
        <dbReference type="SAM" id="MobiDB-lite"/>
    </source>
</evidence>
<dbReference type="EMBL" id="FXTT01000002">
    <property type="protein sequence ID" value="SMP18573.1"/>
    <property type="molecule type" value="Genomic_DNA"/>
</dbReference>
<protein>
    <recommendedName>
        <fullName evidence="5">DUF2865 domain-containing protein</fullName>
    </recommendedName>
</protein>
<dbReference type="Proteomes" id="UP001157914">
    <property type="component" value="Unassembled WGS sequence"/>
</dbReference>
<evidence type="ECO:0000313" key="3">
    <source>
        <dbReference type="EMBL" id="SMP18573.1"/>
    </source>
</evidence>
<dbReference type="InterPro" id="IPR021293">
    <property type="entry name" value="DUF2865"/>
</dbReference>
<feature type="compositionally biased region" description="Basic and acidic residues" evidence="1">
    <location>
        <begin position="418"/>
        <end position="431"/>
    </location>
</feature>
<keyword evidence="2" id="KW-0732">Signal</keyword>
<keyword evidence="4" id="KW-1185">Reference proteome</keyword>
<organism evidence="3 4">
    <name type="scientific">Roseibium denhamense</name>
    <dbReference type="NCBI Taxonomy" id="76305"/>
    <lineage>
        <taxon>Bacteria</taxon>
        <taxon>Pseudomonadati</taxon>
        <taxon>Pseudomonadota</taxon>
        <taxon>Alphaproteobacteria</taxon>
        <taxon>Hyphomicrobiales</taxon>
        <taxon>Stappiaceae</taxon>
        <taxon>Roseibium</taxon>
    </lineage>
</organism>
<feature type="chain" id="PRO_5047507645" description="DUF2865 domain-containing protein" evidence="2">
    <location>
        <begin position="32"/>
        <end position="445"/>
    </location>
</feature>
<evidence type="ECO:0000313" key="4">
    <source>
        <dbReference type="Proteomes" id="UP001157914"/>
    </source>
</evidence>
<dbReference type="Pfam" id="PF11064">
    <property type="entry name" value="DUF2865"/>
    <property type="match status" value="1"/>
</dbReference>
<proteinExistence type="predicted"/>
<gene>
    <name evidence="3" type="ORF">SAMN06265374_1921</name>
</gene>
<evidence type="ECO:0008006" key="5">
    <source>
        <dbReference type="Google" id="ProtNLM"/>
    </source>
</evidence>
<reference evidence="3 4" key="1">
    <citation type="submission" date="2017-05" db="EMBL/GenBank/DDBJ databases">
        <authorList>
            <person name="Varghese N."/>
            <person name="Submissions S."/>
        </authorList>
    </citation>
    <scope>NUCLEOTIDE SEQUENCE [LARGE SCALE GENOMIC DNA]</scope>
    <source>
        <strain evidence="3 4">DSM 15949</strain>
    </source>
</reference>
<feature type="compositionally biased region" description="Polar residues" evidence="1">
    <location>
        <begin position="133"/>
        <end position="156"/>
    </location>
</feature>